<evidence type="ECO:0000256" key="1">
    <source>
        <dbReference type="ARBA" id="ARBA00023015"/>
    </source>
</evidence>
<dbReference type="Pfam" id="PF12833">
    <property type="entry name" value="HTH_18"/>
    <property type="match status" value="1"/>
</dbReference>
<dbReference type="PRINTS" id="PR00032">
    <property type="entry name" value="HTHARAC"/>
</dbReference>
<keyword evidence="2" id="KW-0238">DNA-binding</keyword>
<dbReference type="EMBL" id="JALNMJ010000026">
    <property type="protein sequence ID" value="MCK7615468.1"/>
    <property type="molecule type" value="Genomic_DNA"/>
</dbReference>
<dbReference type="PANTHER" id="PTHR46796:SF7">
    <property type="entry name" value="ARAC FAMILY TRANSCRIPTIONAL REGULATOR"/>
    <property type="match status" value="1"/>
</dbReference>
<dbReference type="InterPro" id="IPR018060">
    <property type="entry name" value="HTH_AraC"/>
</dbReference>
<dbReference type="Pfam" id="PF12852">
    <property type="entry name" value="Cupin_6"/>
    <property type="match status" value="1"/>
</dbReference>
<dbReference type="Gene3D" id="1.10.10.60">
    <property type="entry name" value="Homeodomain-like"/>
    <property type="match status" value="2"/>
</dbReference>
<dbReference type="PANTHER" id="PTHR46796">
    <property type="entry name" value="HTH-TYPE TRANSCRIPTIONAL ACTIVATOR RHAS-RELATED"/>
    <property type="match status" value="1"/>
</dbReference>
<reference evidence="5" key="1">
    <citation type="submission" date="2022-04" db="EMBL/GenBank/DDBJ databases">
        <title>Roseibium sp. CAU 1639 isolated from mud.</title>
        <authorList>
            <person name="Kim W."/>
        </authorList>
    </citation>
    <scope>NUCLEOTIDE SEQUENCE</scope>
    <source>
        <strain evidence="5">CAU 1639</strain>
    </source>
</reference>
<dbReference type="PROSITE" id="PS00041">
    <property type="entry name" value="HTH_ARAC_FAMILY_1"/>
    <property type="match status" value="1"/>
</dbReference>
<sequence length="317" mass="35171">MKHDALSQILDALKLRGSIYFHTSFSPPWAVEVPAFGRVARFHMAMRGSCWLVVKGREKPVFLATGDLAVIPHGAAHVLCDELGREATSVDRVLEQSGYSGEGALYFGGPEKDQSCKLFCGHFEFEEGTVHPILEALPDIIHVPNTQTLNAHWLEAVMRFVASEVRASLPGSDAIVHRLTEIIFIQVVRTFVDQEGDRAGCLAAVLNPNLGRSMSRIHLAPEKSWTVEALAREAGMSRTVFAERFSGLVGMTPLAYVTHWRMEKARRDLRETDLPLIDIAETIGYSSEAAFNRAFKRQFNLTPGQMRREVRSTAPAG</sequence>
<dbReference type="Proteomes" id="UP001431221">
    <property type="component" value="Unassembled WGS sequence"/>
</dbReference>
<name>A0ABT0H199_9HYPH</name>
<evidence type="ECO:0000313" key="5">
    <source>
        <dbReference type="EMBL" id="MCK7615468.1"/>
    </source>
</evidence>
<dbReference type="SUPFAM" id="SSF46689">
    <property type="entry name" value="Homeodomain-like"/>
    <property type="match status" value="2"/>
</dbReference>
<evidence type="ECO:0000313" key="6">
    <source>
        <dbReference type="Proteomes" id="UP001431221"/>
    </source>
</evidence>
<dbReference type="InterPro" id="IPR009057">
    <property type="entry name" value="Homeodomain-like_sf"/>
</dbReference>
<dbReference type="RefSeq" id="WP_248159014.1">
    <property type="nucleotide sequence ID" value="NZ_JALNMJ010000026.1"/>
</dbReference>
<evidence type="ECO:0000256" key="2">
    <source>
        <dbReference type="ARBA" id="ARBA00023125"/>
    </source>
</evidence>
<dbReference type="InterPro" id="IPR050204">
    <property type="entry name" value="AraC_XylS_family_regulators"/>
</dbReference>
<protein>
    <submittedName>
        <fullName evidence="5">AraC family transcriptional regulator</fullName>
    </submittedName>
</protein>
<keyword evidence="6" id="KW-1185">Reference proteome</keyword>
<accession>A0ABT0H199</accession>
<keyword evidence="3" id="KW-0804">Transcription</keyword>
<comment type="caution">
    <text evidence="5">The sequence shown here is derived from an EMBL/GenBank/DDBJ whole genome shotgun (WGS) entry which is preliminary data.</text>
</comment>
<evidence type="ECO:0000259" key="4">
    <source>
        <dbReference type="PROSITE" id="PS01124"/>
    </source>
</evidence>
<evidence type="ECO:0000256" key="3">
    <source>
        <dbReference type="ARBA" id="ARBA00023163"/>
    </source>
</evidence>
<dbReference type="SMART" id="SM00342">
    <property type="entry name" value="HTH_ARAC"/>
    <property type="match status" value="1"/>
</dbReference>
<dbReference type="InterPro" id="IPR020449">
    <property type="entry name" value="Tscrpt_reg_AraC-type_HTH"/>
</dbReference>
<dbReference type="InterPro" id="IPR018062">
    <property type="entry name" value="HTH_AraC-typ_CS"/>
</dbReference>
<feature type="domain" description="HTH araC/xylS-type" evidence="4">
    <location>
        <begin position="211"/>
        <end position="309"/>
    </location>
</feature>
<proteinExistence type="predicted"/>
<dbReference type="PROSITE" id="PS01124">
    <property type="entry name" value="HTH_ARAC_FAMILY_2"/>
    <property type="match status" value="1"/>
</dbReference>
<dbReference type="InterPro" id="IPR032783">
    <property type="entry name" value="AraC_lig"/>
</dbReference>
<gene>
    <name evidence="5" type="ORF">M0H32_25140</name>
</gene>
<keyword evidence="1" id="KW-0805">Transcription regulation</keyword>
<organism evidence="5 6">
    <name type="scientific">Roseibium sediminicola</name>
    <dbReference type="NCBI Taxonomy" id="2933272"/>
    <lineage>
        <taxon>Bacteria</taxon>
        <taxon>Pseudomonadati</taxon>
        <taxon>Pseudomonadota</taxon>
        <taxon>Alphaproteobacteria</taxon>
        <taxon>Hyphomicrobiales</taxon>
        <taxon>Stappiaceae</taxon>
        <taxon>Roseibium</taxon>
    </lineage>
</organism>